<evidence type="ECO:0000256" key="2">
    <source>
        <dbReference type="SAM" id="SignalP"/>
    </source>
</evidence>
<dbReference type="EMBL" id="GDHC01005746">
    <property type="protein sequence ID" value="JAQ12883.1"/>
    <property type="molecule type" value="Transcribed_RNA"/>
</dbReference>
<evidence type="ECO:0000313" key="3">
    <source>
        <dbReference type="EMBL" id="JAP97202.1"/>
    </source>
</evidence>
<name>A0A146KKV2_LYGHE</name>
<reference evidence="3" key="1">
    <citation type="journal article" date="2016" name="Gigascience">
        <title>De novo construction of an expanded transcriptome assembly for the western tarnished plant bug, Lygus hesperus.</title>
        <authorList>
            <person name="Tassone E.E."/>
            <person name="Geib S.M."/>
            <person name="Hall B."/>
            <person name="Fabrick J.A."/>
            <person name="Brent C.S."/>
            <person name="Hull J.J."/>
        </authorList>
    </citation>
    <scope>NUCLEOTIDE SEQUENCE</scope>
</reference>
<keyword evidence="2" id="KW-0732">Signal</keyword>
<feature type="transmembrane region" description="Helical" evidence="1">
    <location>
        <begin position="79"/>
        <end position="101"/>
    </location>
</feature>
<keyword evidence="1" id="KW-1133">Transmembrane helix</keyword>
<evidence type="ECO:0000256" key="1">
    <source>
        <dbReference type="SAM" id="Phobius"/>
    </source>
</evidence>
<feature type="chain" id="PRO_5007526640" evidence="2">
    <location>
        <begin position="18"/>
        <end position="153"/>
    </location>
</feature>
<dbReference type="AlphaFoldDB" id="A0A146KKV2"/>
<evidence type="ECO:0000313" key="5">
    <source>
        <dbReference type="EMBL" id="JAQ12883.1"/>
    </source>
</evidence>
<evidence type="ECO:0000313" key="4">
    <source>
        <dbReference type="EMBL" id="JAQ03048.1"/>
    </source>
</evidence>
<feature type="signal peptide" evidence="2">
    <location>
        <begin position="1"/>
        <end position="17"/>
    </location>
</feature>
<accession>A0A146KKV2</accession>
<protein>
    <submittedName>
        <fullName evidence="3">Uncharacterized protein</fullName>
    </submittedName>
</protein>
<keyword evidence="1" id="KW-0812">Transmembrane</keyword>
<sequence length="153" mass="17247">MLLYLWYFLQLSSYMHCNTVTNAGMYMTLSSQTQVEAEVEETDEGMQEVHRSRQIHSEYSEGEGLVDGMVTVVKHLSNWFLALGFPTALSIVIVQLLHTYLFAYHSLQQMVLGGVVGVGTATVSLLLRRILLTGWCKLLLSVQRNWLLSSSES</sequence>
<dbReference type="EMBL" id="GDHC01021426">
    <property type="protein sequence ID" value="JAP97202.1"/>
    <property type="molecule type" value="Transcribed_RNA"/>
</dbReference>
<dbReference type="EMBL" id="GDHC01015581">
    <property type="protein sequence ID" value="JAQ03048.1"/>
    <property type="molecule type" value="Transcribed_RNA"/>
</dbReference>
<proteinExistence type="predicted"/>
<feature type="transmembrane region" description="Helical" evidence="1">
    <location>
        <begin position="107"/>
        <end position="127"/>
    </location>
</feature>
<gene>
    <name evidence="5" type="ORF">g.30212</name>
    <name evidence="4" type="ORF">g.30222</name>
    <name evidence="3" type="ORF">g.30236</name>
</gene>
<keyword evidence="1" id="KW-0472">Membrane</keyword>
<organism evidence="3">
    <name type="scientific">Lygus hesperus</name>
    <name type="common">Western plant bug</name>
    <dbReference type="NCBI Taxonomy" id="30085"/>
    <lineage>
        <taxon>Eukaryota</taxon>
        <taxon>Metazoa</taxon>
        <taxon>Ecdysozoa</taxon>
        <taxon>Arthropoda</taxon>
        <taxon>Hexapoda</taxon>
        <taxon>Insecta</taxon>
        <taxon>Pterygota</taxon>
        <taxon>Neoptera</taxon>
        <taxon>Paraneoptera</taxon>
        <taxon>Hemiptera</taxon>
        <taxon>Heteroptera</taxon>
        <taxon>Panheteroptera</taxon>
        <taxon>Cimicomorpha</taxon>
        <taxon>Miridae</taxon>
        <taxon>Mirini</taxon>
        <taxon>Lygus</taxon>
    </lineage>
</organism>